<feature type="transmembrane region" description="Helical" evidence="6">
    <location>
        <begin position="32"/>
        <end position="54"/>
    </location>
</feature>
<proteinExistence type="predicted"/>
<evidence type="ECO:0000259" key="7">
    <source>
        <dbReference type="Pfam" id="PF06271"/>
    </source>
</evidence>
<evidence type="ECO:0000256" key="4">
    <source>
        <dbReference type="ARBA" id="ARBA00022989"/>
    </source>
</evidence>
<evidence type="ECO:0000256" key="1">
    <source>
        <dbReference type="ARBA" id="ARBA00004651"/>
    </source>
</evidence>
<organism evidence="8">
    <name type="scientific">hydrothermal vent metagenome</name>
    <dbReference type="NCBI Taxonomy" id="652676"/>
    <lineage>
        <taxon>unclassified sequences</taxon>
        <taxon>metagenomes</taxon>
        <taxon>ecological metagenomes</taxon>
    </lineage>
</organism>
<evidence type="ECO:0000256" key="5">
    <source>
        <dbReference type="ARBA" id="ARBA00023136"/>
    </source>
</evidence>
<dbReference type="Pfam" id="PF06271">
    <property type="entry name" value="RDD"/>
    <property type="match status" value="1"/>
</dbReference>
<feature type="transmembrane region" description="Helical" evidence="6">
    <location>
        <begin position="124"/>
        <end position="145"/>
    </location>
</feature>
<keyword evidence="4 6" id="KW-1133">Transmembrane helix</keyword>
<accession>A0A3B0SG12</accession>
<dbReference type="AlphaFoldDB" id="A0A3B0SG12"/>
<sequence>MTDREPENENAAAGEVPADLMPRFLARLIDGAILWFVFMIIIVPILFSLIFSGVRGFGGFFGGFSFSGIVIGVLWAVVIVGYFAFLESSRGQTVGKMIMKLKTEGPDGQNPTFEMAVKRNLFNALNIIPVLGGLLALGAVIYIAYTINESPTKTGWHDVFAGGTRVVKLS</sequence>
<reference evidence="8" key="1">
    <citation type="submission" date="2018-06" db="EMBL/GenBank/DDBJ databases">
        <authorList>
            <person name="Zhirakovskaya E."/>
        </authorList>
    </citation>
    <scope>NUCLEOTIDE SEQUENCE</scope>
</reference>
<dbReference type="InterPro" id="IPR051791">
    <property type="entry name" value="Pra-immunoreactive"/>
</dbReference>
<protein>
    <recommendedName>
        <fullName evidence="7">RDD domain-containing protein</fullName>
    </recommendedName>
</protein>
<comment type="subcellular location">
    <subcellularLocation>
        <location evidence="1">Cell membrane</location>
        <topology evidence="1">Multi-pass membrane protein</topology>
    </subcellularLocation>
</comment>
<evidence type="ECO:0000256" key="3">
    <source>
        <dbReference type="ARBA" id="ARBA00022692"/>
    </source>
</evidence>
<keyword evidence="5 6" id="KW-0472">Membrane</keyword>
<feature type="transmembrane region" description="Helical" evidence="6">
    <location>
        <begin position="60"/>
        <end position="86"/>
    </location>
</feature>
<keyword evidence="3 6" id="KW-0812">Transmembrane</keyword>
<evidence type="ECO:0000256" key="6">
    <source>
        <dbReference type="SAM" id="Phobius"/>
    </source>
</evidence>
<evidence type="ECO:0000313" key="8">
    <source>
        <dbReference type="EMBL" id="VAV99678.1"/>
    </source>
</evidence>
<dbReference type="PANTHER" id="PTHR36115">
    <property type="entry name" value="PROLINE-RICH ANTIGEN HOMOLOG-RELATED"/>
    <property type="match status" value="1"/>
</dbReference>
<gene>
    <name evidence="8" type="ORF">MNBD_ACTINO01-2570</name>
</gene>
<keyword evidence="2" id="KW-1003">Cell membrane</keyword>
<dbReference type="GO" id="GO:0005886">
    <property type="term" value="C:plasma membrane"/>
    <property type="evidence" value="ECO:0007669"/>
    <property type="project" value="UniProtKB-SubCell"/>
</dbReference>
<feature type="domain" description="RDD" evidence="7">
    <location>
        <begin position="18"/>
        <end position="162"/>
    </location>
</feature>
<dbReference type="PANTHER" id="PTHR36115:SF4">
    <property type="entry name" value="MEMBRANE PROTEIN"/>
    <property type="match status" value="1"/>
</dbReference>
<name>A0A3B0SG12_9ZZZZ</name>
<dbReference type="EMBL" id="UOEI01000264">
    <property type="protein sequence ID" value="VAV99678.1"/>
    <property type="molecule type" value="Genomic_DNA"/>
</dbReference>
<dbReference type="InterPro" id="IPR010432">
    <property type="entry name" value="RDD"/>
</dbReference>
<evidence type="ECO:0000256" key="2">
    <source>
        <dbReference type="ARBA" id="ARBA00022475"/>
    </source>
</evidence>